<evidence type="ECO:0000313" key="4">
    <source>
        <dbReference type="Proteomes" id="UP000018296"/>
    </source>
</evidence>
<dbReference type="Pfam" id="PF07228">
    <property type="entry name" value="SpoIIE"/>
    <property type="match status" value="1"/>
</dbReference>
<dbReference type="Gene3D" id="1.10.1240.30">
    <property type="entry name" value="KaiA/RbsU domain"/>
    <property type="match status" value="1"/>
</dbReference>
<evidence type="ECO:0000259" key="2">
    <source>
        <dbReference type="SMART" id="SM00331"/>
    </source>
</evidence>
<feature type="domain" description="PPM-type phosphatase" evidence="2">
    <location>
        <begin position="118"/>
        <end position="333"/>
    </location>
</feature>
<dbReference type="InterPro" id="IPR036457">
    <property type="entry name" value="PPM-type-like_dom_sf"/>
</dbReference>
<dbReference type="PANTHER" id="PTHR43156">
    <property type="entry name" value="STAGE II SPORULATION PROTEIN E-RELATED"/>
    <property type="match status" value="1"/>
</dbReference>
<dbReference type="Proteomes" id="UP000018296">
    <property type="component" value="Unassembled WGS sequence"/>
</dbReference>
<dbReference type="SUPFAM" id="SSF101215">
    <property type="entry name" value="KaiA/RbsU domain"/>
    <property type="match status" value="1"/>
</dbReference>
<keyword evidence="1" id="KW-0378">Hydrolase</keyword>
<dbReference type="InterPro" id="IPR014787">
    <property type="entry name" value="PSer_Pase_RsbU_N"/>
</dbReference>
<dbReference type="Pfam" id="PF08673">
    <property type="entry name" value="RsbU_N"/>
    <property type="match status" value="1"/>
</dbReference>
<dbReference type="STRING" id="1395513.P343_06450"/>
<sequence length="333" mass="37407">MEDQPQLIAYRNLLMRYVSQDSYSMSEDSELLSGALRARGVSPDDLVNMHIDVLKNVSSNLDNATLRSLYFLSKIMEGYGSEYREHQTLKNRQKQLDTELDVAAEVQKALLEGKVPACSFADIGAISEPAKKMSGDYYRIVNDGGRLAVTIADIVGKGIPAAMCMSMIKYAMDSLPENSQGAPPFILSSLNRVVERNVDPSMFITMFYGVYDPLSRVFSFASAGHEPGFYYSASKDQFEELEARGLSLGLAPGTRYKEYSREIAKGDMLFLLTDGVTEARTDNGFIERKDIVDLIRQSMHLPAAKMVKQIIYELKKMQHFNLHDDFTFIAMKF</sequence>
<organism evidence="3 4">
    <name type="scientific">Sporolactobacillus laevolacticus DSM 442</name>
    <dbReference type="NCBI Taxonomy" id="1395513"/>
    <lineage>
        <taxon>Bacteria</taxon>
        <taxon>Bacillati</taxon>
        <taxon>Bacillota</taxon>
        <taxon>Bacilli</taxon>
        <taxon>Bacillales</taxon>
        <taxon>Sporolactobacillaceae</taxon>
        <taxon>Sporolactobacillus</taxon>
    </lineage>
</organism>
<protein>
    <submittedName>
        <fullName evidence="3">Phosphoserine phosphatase</fullName>
    </submittedName>
</protein>
<dbReference type="SMART" id="SM00331">
    <property type="entry name" value="PP2C_SIG"/>
    <property type="match status" value="1"/>
</dbReference>
<proteinExistence type="predicted"/>
<dbReference type="GO" id="GO:0016791">
    <property type="term" value="F:phosphatase activity"/>
    <property type="evidence" value="ECO:0007669"/>
    <property type="project" value="TreeGrafter"/>
</dbReference>
<dbReference type="eggNOG" id="COG2208">
    <property type="taxonomic scope" value="Bacteria"/>
</dbReference>
<comment type="caution">
    <text evidence="3">The sequence shown here is derived from an EMBL/GenBank/DDBJ whole genome shotgun (WGS) entry which is preliminary data.</text>
</comment>
<dbReference type="SUPFAM" id="SSF81606">
    <property type="entry name" value="PP2C-like"/>
    <property type="match status" value="1"/>
</dbReference>
<dbReference type="EMBL" id="AWTC01000005">
    <property type="protein sequence ID" value="EST12283.1"/>
    <property type="molecule type" value="Genomic_DNA"/>
</dbReference>
<dbReference type="PATRIC" id="fig|1395513.3.peg.1304"/>
<dbReference type="OrthoDB" id="311592at2"/>
<dbReference type="RefSeq" id="WP_023509567.1">
    <property type="nucleotide sequence ID" value="NZ_AWTC01000005.1"/>
</dbReference>
<reference evidence="3 4" key="1">
    <citation type="journal article" date="2013" name="Genome Announc.">
        <title>Genome Sequence of Sporolactobacillus laevolacticus DSM442, an Efficient Polymer-Grade D-Lactate Producer from Agricultural Waste Cottonseed as a Nitrogen Source.</title>
        <authorList>
            <person name="Wang H."/>
            <person name="Wang L."/>
            <person name="Ju J."/>
            <person name="Yu B."/>
            <person name="Ma Y."/>
        </authorList>
    </citation>
    <scope>NUCLEOTIDE SEQUENCE [LARGE SCALE GENOMIC DNA]</scope>
    <source>
        <strain evidence="3 4">DSM 442</strain>
    </source>
</reference>
<keyword evidence="4" id="KW-1185">Reference proteome</keyword>
<evidence type="ECO:0000313" key="3">
    <source>
        <dbReference type="EMBL" id="EST12283.1"/>
    </source>
</evidence>
<dbReference type="InterPro" id="IPR052016">
    <property type="entry name" value="Bact_Sigma-Reg"/>
</dbReference>
<dbReference type="FunFam" id="3.60.40.10:FF:000045">
    <property type="entry name" value="Stage II sporulation protein E"/>
    <property type="match status" value="1"/>
</dbReference>
<dbReference type="Gene3D" id="3.60.40.10">
    <property type="entry name" value="PPM-type phosphatase domain"/>
    <property type="match status" value="1"/>
</dbReference>
<accession>V6IXX5</accession>
<dbReference type="InterPro" id="IPR017944">
    <property type="entry name" value="KaiA/RbsU_helical_domain_sf"/>
</dbReference>
<dbReference type="InterPro" id="IPR001932">
    <property type="entry name" value="PPM-type_phosphatase-like_dom"/>
</dbReference>
<evidence type="ECO:0000256" key="1">
    <source>
        <dbReference type="ARBA" id="ARBA00022801"/>
    </source>
</evidence>
<name>V6IXX5_9BACL</name>
<gene>
    <name evidence="3" type="ORF">P343_06450</name>
</gene>
<dbReference type="PANTHER" id="PTHR43156:SF15">
    <property type="entry name" value="PHOSPHOSERINE PHOSPHATASE RSBU"/>
    <property type="match status" value="1"/>
</dbReference>
<dbReference type="AlphaFoldDB" id="V6IXX5"/>